<keyword evidence="2" id="KW-1185">Reference proteome</keyword>
<name>A0A6A5X3M0_9PLEO</name>
<gene>
    <name evidence="1" type="ORF">P154DRAFT_119876</name>
</gene>
<dbReference type="Proteomes" id="UP000799779">
    <property type="component" value="Unassembled WGS sequence"/>
</dbReference>
<protein>
    <recommendedName>
        <fullName evidence="3">Carbohydrate-binding module family 13 protein</fullName>
    </recommendedName>
</protein>
<dbReference type="EMBL" id="ML977557">
    <property type="protein sequence ID" value="KAF2007471.1"/>
    <property type="molecule type" value="Genomic_DNA"/>
</dbReference>
<sequence length="180" mass="20086">MSPQQGIRQTTLPLNPDAFYLFYNDKLPGFRMSLGVTTYVPGPFNMTTEGSSSENWQLYSQGGRFFIRNYDQRAIYQLGLDEASAQIPTMLRRSGALGQQWSIIPIDEGADKGKWRLTNGMLGNETMLAVGSAGTFPQMSSSTEGSAWEIRLNIGSERDDTPKNMDMMVNVLSMEIGRQH</sequence>
<organism evidence="1 2">
    <name type="scientific">Amniculicola lignicola CBS 123094</name>
    <dbReference type="NCBI Taxonomy" id="1392246"/>
    <lineage>
        <taxon>Eukaryota</taxon>
        <taxon>Fungi</taxon>
        <taxon>Dikarya</taxon>
        <taxon>Ascomycota</taxon>
        <taxon>Pezizomycotina</taxon>
        <taxon>Dothideomycetes</taxon>
        <taxon>Pleosporomycetidae</taxon>
        <taxon>Pleosporales</taxon>
        <taxon>Amniculicolaceae</taxon>
        <taxon>Amniculicola</taxon>
    </lineage>
</organism>
<reference evidence="1" key="1">
    <citation type="journal article" date="2020" name="Stud. Mycol.">
        <title>101 Dothideomycetes genomes: a test case for predicting lifestyles and emergence of pathogens.</title>
        <authorList>
            <person name="Haridas S."/>
            <person name="Albert R."/>
            <person name="Binder M."/>
            <person name="Bloem J."/>
            <person name="Labutti K."/>
            <person name="Salamov A."/>
            <person name="Andreopoulos B."/>
            <person name="Baker S."/>
            <person name="Barry K."/>
            <person name="Bills G."/>
            <person name="Bluhm B."/>
            <person name="Cannon C."/>
            <person name="Castanera R."/>
            <person name="Culley D."/>
            <person name="Daum C."/>
            <person name="Ezra D."/>
            <person name="Gonzalez J."/>
            <person name="Henrissat B."/>
            <person name="Kuo A."/>
            <person name="Liang C."/>
            <person name="Lipzen A."/>
            <person name="Lutzoni F."/>
            <person name="Magnuson J."/>
            <person name="Mondo S."/>
            <person name="Nolan M."/>
            <person name="Ohm R."/>
            <person name="Pangilinan J."/>
            <person name="Park H.-J."/>
            <person name="Ramirez L."/>
            <person name="Alfaro M."/>
            <person name="Sun H."/>
            <person name="Tritt A."/>
            <person name="Yoshinaga Y."/>
            <person name="Zwiers L.-H."/>
            <person name="Turgeon B."/>
            <person name="Goodwin S."/>
            <person name="Spatafora J."/>
            <person name="Crous P."/>
            <person name="Grigoriev I."/>
        </authorList>
    </citation>
    <scope>NUCLEOTIDE SEQUENCE</scope>
    <source>
        <strain evidence="1">CBS 123094</strain>
    </source>
</reference>
<evidence type="ECO:0000313" key="1">
    <source>
        <dbReference type="EMBL" id="KAF2007471.1"/>
    </source>
</evidence>
<accession>A0A6A5X3M0</accession>
<dbReference type="AlphaFoldDB" id="A0A6A5X3M0"/>
<proteinExistence type="predicted"/>
<dbReference type="OrthoDB" id="5344815at2759"/>
<evidence type="ECO:0008006" key="3">
    <source>
        <dbReference type="Google" id="ProtNLM"/>
    </source>
</evidence>
<evidence type="ECO:0000313" key="2">
    <source>
        <dbReference type="Proteomes" id="UP000799779"/>
    </source>
</evidence>